<comment type="caution">
    <text evidence="1">The sequence shown here is derived from an EMBL/GenBank/DDBJ whole genome shotgun (WGS) entry which is preliminary data.</text>
</comment>
<evidence type="ECO:0000313" key="2">
    <source>
        <dbReference type="Proteomes" id="UP000188268"/>
    </source>
</evidence>
<accession>A0A1R3FZT8</accession>
<reference evidence="1 2" key="1">
    <citation type="submission" date="2013-09" db="EMBL/GenBank/DDBJ databases">
        <title>Corchorus capsularis genome sequencing.</title>
        <authorList>
            <person name="Alam M."/>
            <person name="Haque M.S."/>
            <person name="Islam M.S."/>
            <person name="Emdad E.M."/>
            <person name="Islam M.M."/>
            <person name="Ahmed B."/>
            <person name="Halim A."/>
            <person name="Hossen Q.M.M."/>
            <person name="Hossain M.Z."/>
            <person name="Ahmed R."/>
            <person name="Khan M.M."/>
            <person name="Islam R."/>
            <person name="Rashid M.M."/>
            <person name="Khan S.A."/>
            <person name="Rahman M.S."/>
            <person name="Alam M."/>
        </authorList>
    </citation>
    <scope>NUCLEOTIDE SEQUENCE [LARGE SCALE GENOMIC DNA]</scope>
    <source>
        <strain evidence="2">cv. CVL-1</strain>
        <tissue evidence="1">Whole seedling</tissue>
    </source>
</reference>
<keyword evidence="2" id="KW-1185">Reference proteome</keyword>
<organism evidence="1 2">
    <name type="scientific">Corchorus capsularis</name>
    <name type="common">Jute</name>
    <dbReference type="NCBI Taxonomy" id="210143"/>
    <lineage>
        <taxon>Eukaryota</taxon>
        <taxon>Viridiplantae</taxon>
        <taxon>Streptophyta</taxon>
        <taxon>Embryophyta</taxon>
        <taxon>Tracheophyta</taxon>
        <taxon>Spermatophyta</taxon>
        <taxon>Magnoliopsida</taxon>
        <taxon>eudicotyledons</taxon>
        <taxon>Gunneridae</taxon>
        <taxon>Pentapetalae</taxon>
        <taxon>rosids</taxon>
        <taxon>malvids</taxon>
        <taxon>Malvales</taxon>
        <taxon>Malvaceae</taxon>
        <taxon>Grewioideae</taxon>
        <taxon>Apeibeae</taxon>
        <taxon>Corchorus</taxon>
    </lineage>
</organism>
<dbReference type="Proteomes" id="UP000188268">
    <property type="component" value="Unassembled WGS sequence"/>
</dbReference>
<evidence type="ECO:0000313" key="1">
    <source>
        <dbReference type="EMBL" id="OMO51343.1"/>
    </source>
</evidence>
<dbReference type="AlphaFoldDB" id="A0A1R3FZT8"/>
<proteinExistence type="predicted"/>
<dbReference type="EMBL" id="AWWV01015851">
    <property type="protein sequence ID" value="OMO51343.1"/>
    <property type="molecule type" value="Genomic_DNA"/>
</dbReference>
<protein>
    <submittedName>
        <fullName evidence="1">Uncharacterized protein</fullName>
    </submittedName>
</protein>
<gene>
    <name evidence="1" type="ORF">CCACVL1_29841</name>
</gene>
<name>A0A1R3FZT8_COCAP</name>
<dbReference type="Gramene" id="OMO51343">
    <property type="protein sequence ID" value="OMO51343"/>
    <property type="gene ID" value="CCACVL1_29841"/>
</dbReference>
<sequence>MSITSLSGAASDKEPELMLMEAGKRLVELIPFSVKP</sequence>